<dbReference type="AlphaFoldDB" id="A0A559MCK1"/>
<feature type="compositionally biased region" description="Acidic residues" evidence="1">
    <location>
        <begin position="483"/>
        <end position="503"/>
    </location>
</feature>
<dbReference type="PANTHER" id="PTHR21563">
    <property type="entry name" value="ZINC FINGER C3H1 DOMAIN-CONTAINING PROTEIN"/>
    <property type="match status" value="1"/>
</dbReference>
<feature type="non-terminal residue" evidence="3">
    <location>
        <position position="1124"/>
    </location>
</feature>
<feature type="compositionally biased region" description="Polar residues" evidence="1">
    <location>
        <begin position="399"/>
        <end position="416"/>
    </location>
</feature>
<feature type="compositionally biased region" description="Polar residues" evidence="1">
    <location>
        <begin position="743"/>
        <end position="755"/>
    </location>
</feature>
<feature type="compositionally biased region" description="Pro residues" evidence="1">
    <location>
        <begin position="538"/>
        <end position="550"/>
    </location>
</feature>
<feature type="compositionally biased region" description="Polar residues" evidence="1">
    <location>
        <begin position="504"/>
        <end position="521"/>
    </location>
</feature>
<feature type="region of interest" description="Disordered" evidence="1">
    <location>
        <begin position="720"/>
        <end position="758"/>
    </location>
</feature>
<feature type="compositionally biased region" description="Polar residues" evidence="1">
    <location>
        <begin position="237"/>
        <end position="253"/>
    </location>
</feature>
<feature type="region of interest" description="Disordered" evidence="1">
    <location>
        <begin position="102"/>
        <end position="187"/>
    </location>
</feature>
<gene>
    <name evidence="3" type="ORF">LAWI1_G006102</name>
</gene>
<feature type="region of interest" description="Disordered" evidence="1">
    <location>
        <begin position="385"/>
        <end position="416"/>
    </location>
</feature>
<dbReference type="InterPro" id="IPR019607">
    <property type="entry name" value="Putative_zinc-finger_domain"/>
</dbReference>
<feature type="region of interest" description="Disordered" evidence="1">
    <location>
        <begin position="237"/>
        <end position="370"/>
    </location>
</feature>
<feature type="region of interest" description="Disordered" evidence="1">
    <location>
        <begin position="579"/>
        <end position="608"/>
    </location>
</feature>
<keyword evidence="4" id="KW-1185">Reference proteome</keyword>
<dbReference type="GO" id="GO:0005634">
    <property type="term" value="C:nucleus"/>
    <property type="evidence" value="ECO:0007669"/>
    <property type="project" value="TreeGrafter"/>
</dbReference>
<feature type="compositionally biased region" description="Polar residues" evidence="1">
    <location>
        <begin position="433"/>
        <end position="448"/>
    </location>
</feature>
<evidence type="ECO:0000259" key="2">
    <source>
        <dbReference type="Pfam" id="PF10650"/>
    </source>
</evidence>
<feature type="region of interest" description="Disordered" evidence="1">
    <location>
        <begin position="433"/>
        <end position="564"/>
    </location>
</feature>
<feature type="compositionally biased region" description="Basic and acidic residues" evidence="1">
    <location>
        <begin position="254"/>
        <end position="263"/>
    </location>
</feature>
<dbReference type="Proteomes" id="UP000315522">
    <property type="component" value="Unassembled WGS sequence"/>
</dbReference>
<evidence type="ECO:0000313" key="3">
    <source>
        <dbReference type="EMBL" id="TVY90690.1"/>
    </source>
</evidence>
<feature type="region of interest" description="Disordered" evidence="1">
    <location>
        <begin position="772"/>
        <end position="892"/>
    </location>
</feature>
<dbReference type="InterPro" id="IPR039278">
    <property type="entry name" value="Red1"/>
</dbReference>
<proteinExistence type="predicted"/>
<reference evidence="3 4" key="1">
    <citation type="submission" date="2018-05" db="EMBL/GenBank/DDBJ databases">
        <title>Genome sequencing and assembly of the regulated plant pathogen Lachnellula willkommii and related sister species for the development of diagnostic species identification markers.</title>
        <authorList>
            <person name="Giroux E."/>
            <person name="Bilodeau G."/>
        </authorList>
    </citation>
    <scope>NUCLEOTIDE SEQUENCE [LARGE SCALE GENOMIC DNA]</scope>
    <source>
        <strain evidence="3 4">CBS 172.35</strain>
    </source>
</reference>
<evidence type="ECO:0000256" key="1">
    <source>
        <dbReference type="SAM" id="MobiDB-lite"/>
    </source>
</evidence>
<feature type="compositionally biased region" description="Polar residues" evidence="1">
    <location>
        <begin position="264"/>
        <end position="300"/>
    </location>
</feature>
<name>A0A559MCK1_9HELO</name>
<feature type="compositionally biased region" description="Polar residues" evidence="1">
    <location>
        <begin position="822"/>
        <end position="835"/>
    </location>
</feature>
<feature type="compositionally biased region" description="Polar residues" evidence="1">
    <location>
        <begin position="308"/>
        <end position="318"/>
    </location>
</feature>
<comment type="caution">
    <text evidence="3">The sequence shown here is derived from an EMBL/GenBank/DDBJ whole genome shotgun (WGS) entry which is preliminary data.</text>
</comment>
<protein>
    <recommendedName>
        <fullName evidence="2">Putative zinc-finger domain-containing protein</fullName>
    </recommendedName>
</protein>
<evidence type="ECO:0000313" key="4">
    <source>
        <dbReference type="Proteomes" id="UP000315522"/>
    </source>
</evidence>
<sequence length="1124" mass="122020">MSDYPATPSYGMGYGSHQDQNNPPYLPPMYPNQYQQQDDGRMGQAGLPSSYDAPGMPTYGYNGATPSFSASAIASGVPPLPIYQGWNQDPVPLPPYAPANPTLQYGGYSNGVHQNPQYYPPPQPTYQQNQPASAPYDEGELSEGEFEGAAPAYGTNQYRPNEGEGHAETAQRSGYHVPHDQNPQPPIHSLAEARKKAENAVLNLWVHEVRFQQYIDEGVKEDIVGPLFDHLKLSKLPSKTVNGSGQKKASQSDVETRASREENTTPVTPSSSVNMKDSQVKGQFASLSTLQKGHQPTVNGTVPGKASTLPSAIPTSAATKPMGMTDKEKTLQSKMEALRKSREERAQKAAAKNSTNPPTNVTSTQSQLLQPTPAGAIITNIKTSNTPVKPILPPVQPISKHQVSSQSPVQNLNTQHQGPVIPGLFLTSTAASPVPSLSAQSPVHTQANQRKRPVAADFDTPASTPFKRPFGQSRNDQPLVIDVSEEEPDSDDEDVAMDLESQADQDSPVQSSRKMSDQRSMSMHHLPPLTNFPARKPFTPPSKSPVPNTPPVTQNAAKANAGHPKVLQQMESELESLKKRIAEAEARKKARKPPSGTHTPRAAELTSIDAKESIAATANLASNVEASMKMQDLIDITDKKVGSEMQKLAEAQAAELEKTAELTRNEAAMKRLRREKLKSDLPLVNAEVQQSQTKLEQLKAEIANLEAEVEKNLKAKREMAEEMERLGQETEDQLQAQKEKLQDLTQEENVSSDASSHPLAYKTVEEIDAEASIPSCDSLQTPPAVEIDSHQAASSGAKHNRLQLHDHDHEVQEDKGAKIDNSAENSAISTTSQMGFDSGERVTTDQALEAALQDAVRTEADSHRLGGSDVNMETSFAPDPTQLAPESSSVSAVEIDSPMYSPVLSRVIPHVSDAESDNYEPPEATSAVEEPSPVGSPPFSPAPPDVISESSLVDDSIQVVDGARSGAEETLPKPNGSVPRPIQRNPEENHKAPLFTPYESPLKSFRAFRFHPDYRQQVPGGLRSLTYSHKINPSKEFCQYELAGGICNDSTCDLQHFRDIGLADDAVLTALGSPEEYSAEQRDKFCAGLRAVLTDLRARKIKDFDVIAAEIVAHRAKFLGDNSK</sequence>
<feature type="compositionally biased region" description="Basic and acidic residues" evidence="1">
    <location>
        <begin position="325"/>
        <end position="347"/>
    </location>
</feature>
<feature type="domain" description="Putative zinc-finger" evidence="2">
    <location>
        <begin position="1037"/>
        <end position="1058"/>
    </location>
</feature>
<dbReference type="PANTHER" id="PTHR21563:SF3">
    <property type="entry name" value="ZINC FINGER C3H1 DOMAIN-CONTAINING PROTEIN"/>
    <property type="match status" value="1"/>
</dbReference>
<feature type="compositionally biased region" description="Acidic residues" evidence="1">
    <location>
        <begin position="137"/>
        <end position="146"/>
    </location>
</feature>
<feature type="region of interest" description="Disordered" evidence="1">
    <location>
        <begin position="911"/>
        <end position="996"/>
    </location>
</feature>
<dbReference type="GO" id="GO:0000178">
    <property type="term" value="C:exosome (RNase complex)"/>
    <property type="evidence" value="ECO:0007669"/>
    <property type="project" value="TreeGrafter"/>
</dbReference>
<feature type="compositionally biased region" description="Pro residues" evidence="1">
    <location>
        <begin position="934"/>
        <end position="944"/>
    </location>
</feature>
<feature type="region of interest" description="Disordered" evidence="1">
    <location>
        <begin position="1"/>
        <end position="59"/>
    </location>
</feature>
<accession>A0A559MCK1</accession>
<feature type="compositionally biased region" description="Basic and acidic residues" evidence="1">
    <location>
        <begin position="856"/>
        <end position="866"/>
    </location>
</feature>
<dbReference type="Pfam" id="PF10650">
    <property type="entry name" value="zf-C3H1"/>
    <property type="match status" value="1"/>
</dbReference>
<dbReference type="EMBL" id="QGML01000779">
    <property type="protein sequence ID" value="TVY90690.1"/>
    <property type="molecule type" value="Genomic_DNA"/>
</dbReference>
<organism evidence="3 4">
    <name type="scientific">Lachnellula willkommii</name>
    <dbReference type="NCBI Taxonomy" id="215461"/>
    <lineage>
        <taxon>Eukaryota</taxon>
        <taxon>Fungi</taxon>
        <taxon>Dikarya</taxon>
        <taxon>Ascomycota</taxon>
        <taxon>Pezizomycotina</taxon>
        <taxon>Leotiomycetes</taxon>
        <taxon>Helotiales</taxon>
        <taxon>Lachnaceae</taxon>
        <taxon>Lachnellula</taxon>
    </lineage>
</organism>
<feature type="compositionally biased region" description="Low complexity" evidence="1">
    <location>
        <begin position="353"/>
        <end position="364"/>
    </location>
</feature>
<feature type="compositionally biased region" description="Basic and acidic residues" evidence="1">
    <location>
        <begin position="803"/>
        <end position="818"/>
    </location>
</feature>